<keyword evidence="4 5" id="KW-0472">Membrane</keyword>
<dbReference type="GO" id="GO:0008381">
    <property type="term" value="F:mechanosensitive monoatomic ion channel activity"/>
    <property type="evidence" value="ECO:0007669"/>
    <property type="project" value="InterPro"/>
</dbReference>
<comment type="subcellular location">
    <subcellularLocation>
        <location evidence="5">Cell inner membrane</location>
        <topology evidence="5">Multi-pass membrane protein</topology>
    </subcellularLocation>
    <subcellularLocation>
        <location evidence="1">Membrane</location>
    </subcellularLocation>
</comment>
<dbReference type="InterPro" id="IPR006685">
    <property type="entry name" value="MscS_channel_2nd"/>
</dbReference>
<dbReference type="PANTHER" id="PTHR30221">
    <property type="entry name" value="SMALL-CONDUCTANCE MECHANOSENSITIVE CHANNEL"/>
    <property type="match status" value="1"/>
</dbReference>
<evidence type="ECO:0000256" key="3">
    <source>
        <dbReference type="ARBA" id="ARBA00022989"/>
    </source>
</evidence>
<keyword evidence="5" id="KW-0407">Ion channel</keyword>
<dbReference type="RefSeq" id="WP_119892169.1">
    <property type="nucleotide sequence ID" value="NZ_CP032419.1"/>
</dbReference>
<keyword evidence="3 5" id="KW-1133">Transmembrane helix</keyword>
<dbReference type="Gene3D" id="2.60.120.10">
    <property type="entry name" value="Jelly Rolls"/>
    <property type="match status" value="1"/>
</dbReference>
<sequence length="480" mass="51748">MLAWLAEHPLLTAATLLALDLLLWQLLPGTQQRWKLLLRIGIFLGYSLLLFNAGLSPLQGAPWPEQLPAHLIATVLLIAWWLLAARTLSLLIGAMLMSRVGHGGRLLQDVLGAIIFLIAVIAAAAYVMQLPVRGLLVTSGALAIIVGLALQSTLGDVFSGIVLNTTKPYQLDDVISIDGTEGKVVEIDWRATRLLTSQGSLAVIPNSLAAKAKILNFSRPSELHGVAISLEFAPQVRPRLVLEALERALQGCRDLLISPQPSVAIKKTATGTLEYEASGFVAAMAHKGAVRNQLYDLAYRHLQACGVLLSTAPSGLSQGRALLESVSLFTSLGADEKLALSEHMRRQEFAAGSIVLASGAVTDYLLIIESGVISVTLSGEGETLEAGRMGPGEVIGEAGILAEAAWPAQFTALTPCVLYRIDKEALEPCLQARREIGEAMAKLLSYRQQHSEALLHDKPVVVEKGGFLRWLRKRARQRWS</sequence>
<keyword evidence="5" id="KW-0813">Transport</keyword>
<evidence type="ECO:0000256" key="5">
    <source>
        <dbReference type="RuleBase" id="RU369025"/>
    </source>
</evidence>
<dbReference type="Proteomes" id="UP000265560">
    <property type="component" value="Chromosome"/>
</dbReference>
<evidence type="ECO:0000256" key="1">
    <source>
        <dbReference type="ARBA" id="ARBA00004370"/>
    </source>
</evidence>
<keyword evidence="8" id="KW-1185">Reference proteome</keyword>
<dbReference type="Gene3D" id="2.30.30.60">
    <property type="match status" value="1"/>
</dbReference>
<dbReference type="Gene3D" id="1.10.287.1260">
    <property type="match status" value="1"/>
</dbReference>
<evidence type="ECO:0000256" key="4">
    <source>
        <dbReference type="ARBA" id="ARBA00023136"/>
    </source>
</evidence>
<dbReference type="KEGG" id="pcav:D3880_03645"/>
<dbReference type="Pfam" id="PF00027">
    <property type="entry name" value="cNMP_binding"/>
    <property type="match status" value="1"/>
</dbReference>
<dbReference type="InterPro" id="IPR023408">
    <property type="entry name" value="MscS_beta-dom_sf"/>
</dbReference>
<organism evidence="7 8">
    <name type="scientific">Pseudomonas cavernae</name>
    <dbReference type="NCBI Taxonomy" id="2320867"/>
    <lineage>
        <taxon>Bacteria</taxon>
        <taxon>Pseudomonadati</taxon>
        <taxon>Pseudomonadota</taxon>
        <taxon>Gammaproteobacteria</taxon>
        <taxon>Pseudomonadales</taxon>
        <taxon>Pseudomonadaceae</taxon>
        <taxon>Pseudomonas</taxon>
    </lineage>
</organism>
<dbReference type="SMART" id="SM00100">
    <property type="entry name" value="cNMP"/>
    <property type="match status" value="1"/>
</dbReference>
<keyword evidence="5" id="KW-1003">Cell membrane</keyword>
<keyword evidence="5" id="KW-0406">Ion transport</keyword>
<dbReference type="InterPro" id="IPR014710">
    <property type="entry name" value="RmlC-like_jellyroll"/>
</dbReference>
<evidence type="ECO:0000313" key="8">
    <source>
        <dbReference type="Proteomes" id="UP000265560"/>
    </source>
</evidence>
<dbReference type="PROSITE" id="PS50042">
    <property type="entry name" value="CNMP_BINDING_3"/>
    <property type="match status" value="1"/>
</dbReference>
<comment type="similarity">
    <text evidence="5">Belongs to the MscS (TC 1.A.23) family.</text>
</comment>
<dbReference type="SUPFAM" id="SSF51206">
    <property type="entry name" value="cAMP-binding domain-like"/>
    <property type="match status" value="1"/>
</dbReference>
<dbReference type="InterPro" id="IPR010920">
    <property type="entry name" value="LSM_dom_sf"/>
</dbReference>
<dbReference type="InterPro" id="IPR016846">
    <property type="entry name" value="cNMP-bd_ion_channel"/>
</dbReference>
<protein>
    <recommendedName>
        <fullName evidence="5">Small-conductance mechanosensitive channel</fullName>
    </recommendedName>
</protein>
<feature type="transmembrane region" description="Helical" evidence="5">
    <location>
        <begin position="6"/>
        <end position="24"/>
    </location>
</feature>
<keyword evidence="5" id="KW-0997">Cell inner membrane</keyword>
<proteinExistence type="inferred from homology"/>
<evidence type="ECO:0000259" key="6">
    <source>
        <dbReference type="PROSITE" id="PS50042"/>
    </source>
</evidence>
<dbReference type="InterPro" id="IPR045275">
    <property type="entry name" value="MscS_archaea/bacteria_type"/>
</dbReference>
<dbReference type="PANTHER" id="PTHR30221:SF1">
    <property type="entry name" value="SMALL-CONDUCTANCE MECHANOSENSITIVE CHANNEL"/>
    <property type="match status" value="1"/>
</dbReference>
<dbReference type="OrthoDB" id="9775207at2"/>
<keyword evidence="2 5" id="KW-0812">Transmembrane</keyword>
<dbReference type="EMBL" id="CP032419">
    <property type="protein sequence ID" value="AYC31543.1"/>
    <property type="molecule type" value="Genomic_DNA"/>
</dbReference>
<dbReference type="PIRSF" id="PIRSF026673">
    <property type="entry name" value="UCP026673_ion_chan"/>
    <property type="match status" value="1"/>
</dbReference>
<gene>
    <name evidence="7" type="ORF">D3880_03645</name>
</gene>
<name>A0A385Z115_9PSED</name>
<dbReference type="InterPro" id="IPR018490">
    <property type="entry name" value="cNMP-bd_dom_sf"/>
</dbReference>
<dbReference type="Pfam" id="PF00924">
    <property type="entry name" value="MS_channel_2nd"/>
    <property type="match status" value="1"/>
</dbReference>
<feature type="transmembrane region" description="Helical" evidence="5">
    <location>
        <begin position="106"/>
        <end position="126"/>
    </location>
</feature>
<dbReference type="GO" id="GO:0005886">
    <property type="term" value="C:plasma membrane"/>
    <property type="evidence" value="ECO:0007669"/>
    <property type="project" value="UniProtKB-SubCell"/>
</dbReference>
<dbReference type="InterPro" id="IPR000595">
    <property type="entry name" value="cNMP-bd_dom"/>
</dbReference>
<comment type="subunit">
    <text evidence="5">Homoheptamer.</text>
</comment>
<comment type="function">
    <text evidence="5">Mechanosensitive channel that participates in the regulation of osmotic pressure changes within the cell, opening in response to stretch forces in the membrane lipid bilayer, without the need for other proteins. Contributes to normal resistance to hypoosmotic shock. Forms an ion channel of 1.0 nanosiemens conductance with a slight preference for anions.</text>
</comment>
<feature type="domain" description="Cyclic nucleotide-binding" evidence="6">
    <location>
        <begin position="328"/>
        <end position="427"/>
    </location>
</feature>
<evidence type="ECO:0000256" key="2">
    <source>
        <dbReference type="ARBA" id="ARBA00022692"/>
    </source>
</evidence>
<evidence type="ECO:0000313" key="7">
    <source>
        <dbReference type="EMBL" id="AYC31543.1"/>
    </source>
</evidence>
<dbReference type="CDD" id="cd00038">
    <property type="entry name" value="CAP_ED"/>
    <property type="match status" value="1"/>
</dbReference>
<reference evidence="8" key="1">
    <citation type="submission" date="2018-09" db="EMBL/GenBank/DDBJ databases">
        <authorList>
            <person name="Zhu H."/>
        </authorList>
    </citation>
    <scope>NUCLEOTIDE SEQUENCE [LARGE SCALE GENOMIC DNA]</scope>
    <source>
        <strain evidence="8">K2W31S-8</strain>
    </source>
</reference>
<dbReference type="AlphaFoldDB" id="A0A385Z115"/>
<dbReference type="SUPFAM" id="SSF50182">
    <property type="entry name" value="Sm-like ribonucleoproteins"/>
    <property type="match status" value="1"/>
</dbReference>
<feature type="transmembrane region" description="Helical" evidence="5">
    <location>
        <begin position="36"/>
        <end position="55"/>
    </location>
</feature>
<accession>A0A385Z115</accession>
<feature type="transmembrane region" description="Helical" evidence="5">
    <location>
        <begin position="67"/>
        <end position="85"/>
    </location>
</feature>